<dbReference type="EMBL" id="CP043312">
    <property type="protein sequence ID" value="QEK39537.1"/>
    <property type="molecule type" value="Genomic_DNA"/>
</dbReference>
<keyword evidence="2" id="KW-1185">Reference proteome</keyword>
<dbReference type="AlphaFoldDB" id="A0A5C0UID3"/>
<protein>
    <submittedName>
        <fullName evidence="1">Uncharacterized protein</fullName>
    </submittedName>
</protein>
<accession>A0A5C0UID3</accession>
<evidence type="ECO:0000313" key="1">
    <source>
        <dbReference type="EMBL" id="QEK39537.1"/>
    </source>
</evidence>
<organism evidence="1 2">
    <name type="scientific">Candidatus Sneabacter namystus</name>
    <dbReference type="NCBI Taxonomy" id="2601646"/>
    <lineage>
        <taxon>Bacteria</taxon>
        <taxon>Pseudomonadati</taxon>
        <taxon>Pseudomonadota</taxon>
        <taxon>Alphaproteobacteria</taxon>
        <taxon>Rickettsiales</taxon>
        <taxon>Rickettsiaceae</taxon>
        <taxon>Rickettsieae</taxon>
        <taxon>Candidatus Sneabacter</taxon>
    </lineage>
</organism>
<gene>
    <name evidence="1" type="ORF">FZC37_01115</name>
</gene>
<name>A0A5C0UID3_9RICK</name>
<sequence>MDKKLEIERINACAVKIVEDLENSIMGDTLQDFTKKKDAVAVLHKLAQLLIQINKLRLLIDEKGQEVDLEDEKLIENFLRKKKNAINKT</sequence>
<reference evidence="1 2" key="1">
    <citation type="submission" date="2019-08" db="EMBL/GenBank/DDBJ databases">
        <title>Highly reduced genomes of protist endosymbionts show evolutionary convergence.</title>
        <authorList>
            <person name="George E."/>
            <person name="Husnik F."/>
            <person name="Tashyreva D."/>
            <person name="Prokopchuk G."/>
            <person name="Horak A."/>
            <person name="Kwong W.K."/>
            <person name="Lukes J."/>
            <person name="Keeling P.J."/>
        </authorList>
    </citation>
    <scope>NUCLEOTIDE SEQUENCE [LARGE SCALE GENOMIC DNA]</scope>
    <source>
        <strain evidence="1">1621</strain>
    </source>
</reference>
<dbReference type="RefSeq" id="WP_148951898.1">
    <property type="nucleotide sequence ID" value="NZ_CP043312.1"/>
</dbReference>
<evidence type="ECO:0000313" key="2">
    <source>
        <dbReference type="Proteomes" id="UP000323844"/>
    </source>
</evidence>
<dbReference type="KEGG" id="snay:FZC37_01115"/>
<proteinExistence type="predicted"/>
<dbReference type="Proteomes" id="UP000323844">
    <property type="component" value="Chromosome"/>
</dbReference>